<protein>
    <submittedName>
        <fullName evidence="1">Uncharacterized protein</fullName>
    </submittedName>
</protein>
<organism evidence="1 2">
    <name type="scientific">Sphingomonas paeninsulae</name>
    <dbReference type="NCBI Taxonomy" id="2319844"/>
    <lineage>
        <taxon>Bacteria</taxon>
        <taxon>Pseudomonadati</taxon>
        <taxon>Pseudomonadota</taxon>
        <taxon>Alphaproteobacteria</taxon>
        <taxon>Sphingomonadales</taxon>
        <taxon>Sphingomonadaceae</taxon>
        <taxon>Sphingomonas</taxon>
    </lineage>
</organism>
<keyword evidence="2" id="KW-1185">Reference proteome</keyword>
<dbReference type="Proteomes" id="UP000276254">
    <property type="component" value="Chromosome"/>
</dbReference>
<dbReference type="KEGG" id="spha:D3Y57_19075"/>
<dbReference type="OrthoDB" id="9964042at2"/>
<evidence type="ECO:0000313" key="1">
    <source>
        <dbReference type="EMBL" id="AYJ87640.1"/>
    </source>
</evidence>
<accession>A0A494TEE2</accession>
<dbReference type="RefSeq" id="WP_121155218.1">
    <property type="nucleotide sequence ID" value="NZ_CP032829.1"/>
</dbReference>
<name>A0A494TEE2_SPHPE</name>
<reference evidence="1 2" key="1">
    <citation type="submission" date="2018-09" db="EMBL/GenBank/DDBJ databases">
        <title>Sphingomonas peninsula sp. nov., isolated from fildes peninsula, Antarctic soil.</title>
        <authorList>
            <person name="Yingchao G."/>
        </authorList>
    </citation>
    <scope>NUCLEOTIDE SEQUENCE [LARGE SCALE GENOMIC DNA]</scope>
    <source>
        <strain evidence="1 2">YZ-8</strain>
    </source>
</reference>
<proteinExistence type="predicted"/>
<dbReference type="EMBL" id="CP032829">
    <property type="protein sequence ID" value="AYJ87640.1"/>
    <property type="molecule type" value="Genomic_DNA"/>
</dbReference>
<gene>
    <name evidence="1" type="ORF">D3Y57_19075</name>
</gene>
<evidence type="ECO:0000313" key="2">
    <source>
        <dbReference type="Proteomes" id="UP000276254"/>
    </source>
</evidence>
<dbReference type="AlphaFoldDB" id="A0A494TEE2"/>
<sequence length="110" mass="11852">MTIEQETQVADQGSENSQIQDINAEIQSRGPEFSLGMDLPRVWATGAQSFVNPETSLLVFREQNLVGDEAGNTRPAVKNVASLVMPTEVLRAVHKMIGDQLGMIDAAAVA</sequence>